<protein>
    <submittedName>
        <fullName evidence="2">LabA-like protein</fullName>
    </submittedName>
</protein>
<dbReference type="InterPro" id="IPR021139">
    <property type="entry name" value="NYN"/>
</dbReference>
<accession>A0A8S5T768</accession>
<dbReference type="PANTHER" id="PTHR35811">
    <property type="entry name" value="SLR1870 PROTEIN"/>
    <property type="match status" value="1"/>
</dbReference>
<evidence type="ECO:0000313" key="2">
    <source>
        <dbReference type="EMBL" id="DAF58618.1"/>
    </source>
</evidence>
<feature type="domain" description="HTH OST-type" evidence="1">
    <location>
        <begin position="191"/>
        <end position="269"/>
    </location>
</feature>
<dbReference type="Pfam" id="PF01936">
    <property type="entry name" value="NYN"/>
    <property type="match status" value="1"/>
</dbReference>
<dbReference type="Gene3D" id="3.40.50.1010">
    <property type="entry name" value="5'-nuclease"/>
    <property type="match status" value="1"/>
</dbReference>
<reference evidence="2" key="1">
    <citation type="journal article" date="2021" name="Proc. Natl. Acad. Sci. U.S.A.">
        <title>A Catalog of Tens of Thousands of Viruses from Human Metagenomes Reveals Hidden Associations with Chronic Diseases.</title>
        <authorList>
            <person name="Tisza M.J."/>
            <person name="Buck C.B."/>
        </authorList>
    </citation>
    <scope>NUCLEOTIDE SEQUENCE</scope>
    <source>
        <strain evidence="2">Ct86u1</strain>
    </source>
</reference>
<dbReference type="EMBL" id="BK032758">
    <property type="protein sequence ID" value="DAF58618.1"/>
    <property type="molecule type" value="Genomic_DNA"/>
</dbReference>
<dbReference type="GO" id="GO:0004540">
    <property type="term" value="F:RNA nuclease activity"/>
    <property type="evidence" value="ECO:0007669"/>
    <property type="project" value="InterPro"/>
</dbReference>
<sequence length="269" mass="29746">MPNIDVCYRPRPVVCLRQLSGRLSEGENKTMAQDALRLAVLIDADNASAAVIKELLEEVAKYGVATVKRSYGDWTTQNLVGWKDHLHRHAIQPMQQFAYTKGKNSTDSACIIDAMDLLYGGNVDGFCLVSSDSDFTRLATRLREAGKVVYGFGERKTPDAFIAACDKFVFVEVLKQPATGVDPGLPVQVKDVPPLHGLLSHAVKETQRDTGWSSLSAVGSFISKNHASFDPRNYGFSKLSDLVRKQHHYLEVKETTDAAGFNHLHIKLK</sequence>
<proteinExistence type="predicted"/>
<dbReference type="PANTHER" id="PTHR35811:SF1">
    <property type="entry name" value="HTH OST-TYPE DOMAIN-CONTAINING PROTEIN"/>
    <property type="match status" value="1"/>
</dbReference>
<dbReference type="CDD" id="cd11297">
    <property type="entry name" value="PIN_LabA-like_N_1"/>
    <property type="match status" value="1"/>
</dbReference>
<dbReference type="InterPro" id="IPR025605">
    <property type="entry name" value="OST-HTH/LOTUS_dom"/>
</dbReference>
<dbReference type="InterPro" id="IPR041966">
    <property type="entry name" value="LOTUS-like"/>
</dbReference>
<dbReference type="Gene3D" id="3.30.420.610">
    <property type="entry name" value="LOTUS domain-like"/>
    <property type="match status" value="1"/>
</dbReference>
<name>A0A8S5T768_9CAUD</name>
<organism evidence="2">
    <name type="scientific">Siphoviridae sp. ct86u1</name>
    <dbReference type="NCBI Taxonomy" id="2827789"/>
    <lineage>
        <taxon>Viruses</taxon>
        <taxon>Duplodnaviria</taxon>
        <taxon>Heunggongvirae</taxon>
        <taxon>Uroviricota</taxon>
        <taxon>Caudoviricetes</taxon>
    </lineage>
</organism>
<dbReference type="Pfam" id="PF12872">
    <property type="entry name" value="OST-HTH"/>
    <property type="match status" value="1"/>
</dbReference>
<dbReference type="CDD" id="cd10146">
    <property type="entry name" value="LabA_like_C"/>
    <property type="match status" value="1"/>
</dbReference>
<evidence type="ECO:0000259" key="1">
    <source>
        <dbReference type="PROSITE" id="PS51644"/>
    </source>
</evidence>
<dbReference type="PROSITE" id="PS51644">
    <property type="entry name" value="HTH_OST"/>
    <property type="match status" value="1"/>
</dbReference>